<proteinExistence type="predicted"/>
<dbReference type="InterPro" id="IPR058372">
    <property type="entry name" value="DUF8059"/>
</dbReference>
<evidence type="ECO:0000313" key="4">
    <source>
        <dbReference type="Proteomes" id="UP000053621"/>
    </source>
</evidence>
<dbReference type="AlphaFoldDB" id="A0A2P4NUB2"/>
<reference evidence="3" key="1">
    <citation type="submission" date="2017-08" db="EMBL/GenBank/DDBJ databases">
        <title>Haloferax marisrubri sp. nov., isolated from the Discovery deep brine-seawater interface in the Red Sea.</title>
        <authorList>
            <person name="Zhang G."/>
            <person name="Stingl U."/>
        </authorList>
    </citation>
    <scope>NUCLEOTIDE SEQUENCE [LARGE SCALE GENOMIC DNA]</scope>
    <source>
        <strain evidence="3">SB3</strain>
    </source>
</reference>
<keyword evidence="1" id="KW-0812">Transmembrane</keyword>
<keyword evidence="1" id="KW-0472">Membrane</keyword>
<name>A0A2P4NUB2_9EURY</name>
<keyword evidence="1" id="KW-1133">Transmembrane helix</keyword>
<dbReference type="RefSeq" id="WP_084816524.1">
    <property type="nucleotide sequence ID" value="NZ_LOPW02000004.1"/>
</dbReference>
<feature type="transmembrane region" description="Helical" evidence="1">
    <location>
        <begin position="12"/>
        <end position="29"/>
    </location>
</feature>
<protein>
    <recommendedName>
        <fullName evidence="2">DUF8059 domain-containing protein</fullName>
    </recommendedName>
</protein>
<sequence>MCMSRILKTSGFLGLATMMVVGLYQYTLLESGGVPSWLVGGHAHLGVLSILAVVMGFAVDAFALTGRLRAAVSGLFVVGQWLLPLTIWVGVGFGLMFLIPTTFLWGVCLIVSMLIMAWQAWVSEPTTPGGMPGPASPADD</sequence>
<accession>A0A2P4NUB2</accession>
<dbReference type="Proteomes" id="UP000053621">
    <property type="component" value="Unassembled WGS sequence"/>
</dbReference>
<evidence type="ECO:0000259" key="2">
    <source>
        <dbReference type="Pfam" id="PF26248"/>
    </source>
</evidence>
<organism evidence="3 4">
    <name type="scientific">Haloferax marisrubri</name>
    <dbReference type="NCBI Taxonomy" id="1544719"/>
    <lineage>
        <taxon>Archaea</taxon>
        <taxon>Methanobacteriati</taxon>
        <taxon>Methanobacteriota</taxon>
        <taxon>Stenosarchaea group</taxon>
        <taxon>Halobacteria</taxon>
        <taxon>Halobacteriales</taxon>
        <taxon>Haloferacaceae</taxon>
        <taxon>Haloferax</taxon>
    </lineage>
</organism>
<evidence type="ECO:0000256" key="1">
    <source>
        <dbReference type="SAM" id="Phobius"/>
    </source>
</evidence>
<dbReference type="OrthoDB" id="194488at2157"/>
<dbReference type="EMBL" id="LOPW02000004">
    <property type="protein sequence ID" value="POG56658.1"/>
    <property type="molecule type" value="Genomic_DNA"/>
</dbReference>
<feature type="transmembrane region" description="Helical" evidence="1">
    <location>
        <begin position="41"/>
        <end position="63"/>
    </location>
</feature>
<gene>
    <name evidence="3" type="ORF">AUR65_002190</name>
</gene>
<feature type="transmembrane region" description="Helical" evidence="1">
    <location>
        <begin position="103"/>
        <end position="122"/>
    </location>
</feature>
<feature type="transmembrane region" description="Helical" evidence="1">
    <location>
        <begin position="75"/>
        <end position="97"/>
    </location>
</feature>
<feature type="domain" description="DUF8059" evidence="2">
    <location>
        <begin position="3"/>
        <end position="140"/>
    </location>
</feature>
<evidence type="ECO:0000313" key="3">
    <source>
        <dbReference type="EMBL" id="POG56658.1"/>
    </source>
</evidence>
<dbReference type="Pfam" id="PF26248">
    <property type="entry name" value="DUF8059"/>
    <property type="match status" value="1"/>
</dbReference>
<keyword evidence="4" id="KW-1185">Reference proteome</keyword>
<comment type="caution">
    <text evidence="3">The sequence shown here is derived from an EMBL/GenBank/DDBJ whole genome shotgun (WGS) entry which is preliminary data.</text>
</comment>